<protein>
    <submittedName>
        <fullName evidence="1">Uncharacterized protein</fullName>
    </submittedName>
</protein>
<accession>A0ACB6QLH6</accession>
<proteinExistence type="predicted"/>
<organism evidence="1 2">
    <name type="scientific">Lindgomyces ingoldianus</name>
    <dbReference type="NCBI Taxonomy" id="673940"/>
    <lineage>
        <taxon>Eukaryota</taxon>
        <taxon>Fungi</taxon>
        <taxon>Dikarya</taxon>
        <taxon>Ascomycota</taxon>
        <taxon>Pezizomycotina</taxon>
        <taxon>Dothideomycetes</taxon>
        <taxon>Pleosporomycetidae</taxon>
        <taxon>Pleosporales</taxon>
        <taxon>Lindgomycetaceae</taxon>
        <taxon>Lindgomyces</taxon>
    </lineage>
</organism>
<reference evidence="1" key="1">
    <citation type="journal article" date="2020" name="Stud. Mycol.">
        <title>101 Dothideomycetes genomes: a test case for predicting lifestyles and emergence of pathogens.</title>
        <authorList>
            <person name="Haridas S."/>
            <person name="Albert R."/>
            <person name="Binder M."/>
            <person name="Bloem J."/>
            <person name="Labutti K."/>
            <person name="Salamov A."/>
            <person name="Andreopoulos B."/>
            <person name="Baker S."/>
            <person name="Barry K."/>
            <person name="Bills G."/>
            <person name="Bluhm B."/>
            <person name="Cannon C."/>
            <person name="Castanera R."/>
            <person name="Culley D."/>
            <person name="Daum C."/>
            <person name="Ezra D."/>
            <person name="Gonzalez J."/>
            <person name="Henrissat B."/>
            <person name="Kuo A."/>
            <person name="Liang C."/>
            <person name="Lipzen A."/>
            <person name="Lutzoni F."/>
            <person name="Magnuson J."/>
            <person name="Mondo S."/>
            <person name="Nolan M."/>
            <person name="Ohm R."/>
            <person name="Pangilinan J."/>
            <person name="Park H.-J."/>
            <person name="Ramirez L."/>
            <person name="Alfaro M."/>
            <person name="Sun H."/>
            <person name="Tritt A."/>
            <person name="Yoshinaga Y."/>
            <person name="Zwiers L.-H."/>
            <person name="Turgeon B."/>
            <person name="Goodwin S."/>
            <person name="Spatafora J."/>
            <person name="Crous P."/>
            <person name="Grigoriev I."/>
        </authorList>
    </citation>
    <scope>NUCLEOTIDE SEQUENCE</scope>
    <source>
        <strain evidence="1">ATCC 200398</strain>
    </source>
</reference>
<sequence length="100" mass="11092">MLEEAKPRSFNHSVVNYGLGIGYSILVLAVGSPTVVSFQADFQSLESMEIPFPFGHNSHFVFPVTLPELYLSLEGRRGFHEHAYGEFSVRNMGAEVTISV</sequence>
<gene>
    <name evidence="1" type="ORF">BDR25DRAFT_358562</name>
</gene>
<dbReference type="Proteomes" id="UP000799755">
    <property type="component" value="Unassembled WGS sequence"/>
</dbReference>
<evidence type="ECO:0000313" key="1">
    <source>
        <dbReference type="EMBL" id="KAF2467438.1"/>
    </source>
</evidence>
<name>A0ACB6QLH6_9PLEO</name>
<keyword evidence="2" id="KW-1185">Reference proteome</keyword>
<dbReference type="EMBL" id="MU003520">
    <property type="protein sequence ID" value="KAF2467438.1"/>
    <property type="molecule type" value="Genomic_DNA"/>
</dbReference>
<comment type="caution">
    <text evidence="1">The sequence shown here is derived from an EMBL/GenBank/DDBJ whole genome shotgun (WGS) entry which is preliminary data.</text>
</comment>
<evidence type="ECO:0000313" key="2">
    <source>
        <dbReference type="Proteomes" id="UP000799755"/>
    </source>
</evidence>